<evidence type="ECO:0000256" key="11">
    <source>
        <dbReference type="SAM" id="MobiDB-lite"/>
    </source>
</evidence>
<dbReference type="GO" id="GO:0016192">
    <property type="term" value="P:vesicle-mediated transport"/>
    <property type="evidence" value="ECO:0007669"/>
    <property type="project" value="UniProtKB-ARBA"/>
</dbReference>
<accession>A0A8J2RRZ4</accession>
<evidence type="ECO:0000256" key="10">
    <source>
        <dbReference type="PROSITE-ProRule" id="PRU00124"/>
    </source>
</evidence>
<dbReference type="AlphaFoldDB" id="A0A8J2RRZ4"/>
<evidence type="ECO:0000256" key="3">
    <source>
        <dbReference type="ARBA" id="ARBA00022692"/>
    </source>
</evidence>
<dbReference type="InterPro" id="IPR007110">
    <property type="entry name" value="Ig-like_dom"/>
</dbReference>
<evidence type="ECO:0000256" key="1">
    <source>
        <dbReference type="ARBA" id="ARBA00004167"/>
    </source>
</evidence>
<organism evidence="15 16">
    <name type="scientific">Daphnia galeata</name>
    <dbReference type="NCBI Taxonomy" id="27404"/>
    <lineage>
        <taxon>Eukaryota</taxon>
        <taxon>Metazoa</taxon>
        <taxon>Ecdysozoa</taxon>
        <taxon>Arthropoda</taxon>
        <taxon>Crustacea</taxon>
        <taxon>Branchiopoda</taxon>
        <taxon>Diplostraca</taxon>
        <taxon>Cladocera</taxon>
        <taxon>Anomopoda</taxon>
        <taxon>Daphniidae</taxon>
        <taxon>Daphnia</taxon>
    </lineage>
</organism>
<dbReference type="SMART" id="SM00408">
    <property type="entry name" value="IGc2"/>
    <property type="match status" value="1"/>
</dbReference>
<comment type="caution">
    <text evidence="15">The sequence shown here is derived from an EMBL/GenBank/DDBJ whole genome shotgun (WGS) entry which is preliminary data.</text>
</comment>
<evidence type="ECO:0000256" key="5">
    <source>
        <dbReference type="ARBA" id="ARBA00022737"/>
    </source>
</evidence>
<reference evidence="15" key="1">
    <citation type="submission" date="2021-11" db="EMBL/GenBank/DDBJ databases">
        <authorList>
            <person name="Schell T."/>
        </authorList>
    </citation>
    <scope>NUCLEOTIDE SEQUENCE</scope>
    <source>
        <strain evidence="15">M5</strain>
    </source>
</reference>
<dbReference type="InterPro" id="IPR003598">
    <property type="entry name" value="Ig_sub2"/>
</dbReference>
<dbReference type="Pfam" id="PF07679">
    <property type="entry name" value="I-set"/>
    <property type="match status" value="1"/>
</dbReference>
<evidence type="ECO:0000259" key="14">
    <source>
        <dbReference type="PROSITE" id="PS50835"/>
    </source>
</evidence>
<dbReference type="FunFam" id="4.10.400.10:FF:000002">
    <property type="entry name" value="Low-density lipoprotein receptor-related protein 1"/>
    <property type="match status" value="1"/>
</dbReference>
<dbReference type="InterPro" id="IPR013098">
    <property type="entry name" value="Ig_I-set"/>
</dbReference>
<comment type="caution">
    <text evidence="10">Lacks conserved residue(s) required for the propagation of feature annotation.</text>
</comment>
<dbReference type="InterPro" id="IPR013783">
    <property type="entry name" value="Ig-like_fold"/>
</dbReference>
<evidence type="ECO:0000313" key="15">
    <source>
        <dbReference type="EMBL" id="CAH0107384.1"/>
    </source>
</evidence>
<evidence type="ECO:0000256" key="4">
    <source>
        <dbReference type="ARBA" id="ARBA00022729"/>
    </source>
</evidence>
<keyword evidence="7 12" id="KW-0472">Membrane</keyword>
<keyword evidence="6 12" id="KW-1133">Transmembrane helix</keyword>
<keyword evidence="4 13" id="KW-0732">Signal</keyword>
<comment type="subcellular location">
    <subcellularLocation>
        <location evidence="2">Endomembrane system</location>
    </subcellularLocation>
    <subcellularLocation>
        <location evidence="1">Membrane</location>
        <topology evidence="1">Single-pass membrane protein</topology>
    </subcellularLocation>
</comment>
<dbReference type="PANTHER" id="PTHR24270:SF60">
    <property type="entry name" value="CUB AND LDLA DOMAIN, ISOFORM A-RELATED"/>
    <property type="match status" value="1"/>
</dbReference>
<evidence type="ECO:0000256" key="7">
    <source>
        <dbReference type="ARBA" id="ARBA00023136"/>
    </source>
</evidence>
<dbReference type="PRINTS" id="PR00261">
    <property type="entry name" value="LDLRECEPTOR"/>
</dbReference>
<feature type="signal peptide" evidence="13">
    <location>
        <begin position="1"/>
        <end position="29"/>
    </location>
</feature>
<dbReference type="SUPFAM" id="SSF57424">
    <property type="entry name" value="LDL receptor-like module"/>
    <property type="match status" value="1"/>
</dbReference>
<evidence type="ECO:0000313" key="16">
    <source>
        <dbReference type="Proteomes" id="UP000789390"/>
    </source>
</evidence>
<evidence type="ECO:0000256" key="2">
    <source>
        <dbReference type="ARBA" id="ARBA00004308"/>
    </source>
</evidence>
<feature type="chain" id="PRO_5035156118" description="Ig-like domain-containing protein" evidence="13">
    <location>
        <begin position="30"/>
        <end position="542"/>
    </location>
</feature>
<dbReference type="Gene3D" id="2.60.40.10">
    <property type="entry name" value="Immunoglobulins"/>
    <property type="match status" value="1"/>
</dbReference>
<keyword evidence="16" id="KW-1185">Reference proteome</keyword>
<dbReference type="Proteomes" id="UP000789390">
    <property type="component" value="Unassembled WGS sequence"/>
</dbReference>
<dbReference type="PROSITE" id="PS50068">
    <property type="entry name" value="LDLRA_2"/>
    <property type="match status" value="1"/>
</dbReference>
<dbReference type="Gene3D" id="4.10.400.10">
    <property type="entry name" value="Low-density Lipoprotein Receptor"/>
    <property type="match status" value="1"/>
</dbReference>
<dbReference type="InterPro" id="IPR050685">
    <property type="entry name" value="LDLR"/>
</dbReference>
<dbReference type="InterPro" id="IPR036055">
    <property type="entry name" value="LDL_receptor-like_sf"/>
</dbReference>
<dbReference type="InterPro" id="IPR036179">
    <property type="entry name" value="Ig-like_dom_sf"/>
</dbReference>
<feature type="compositionally biased region" description="Polar residues" evidence="11">
    <location>
        <begin position="505"/>
        <end position="530"/>
    </location>
</feature>
<evidence type="ECO:0000256" key="12">
    <source>
        <dbReference type="SAM" id="Phobius"/>
    </source>
</evidence>
<dbReference type="PROSITE" id="PS01209">
    <property type="entry name" value="LDLRA_1"/>
    <property type="match status" value="1"/>
</dbReference>
<sequence>MASHDFSKHSKSIFIVTFSMVLLHWLVCAGKIINEADSSSSYVEEEHNSDDHELEPVKHRLEILPEAPLTGFALVKRVDETLNLTCQVIKESGPFVKFQLEWHLPQHSANRMHNIFNKPGAINTLHLTITKLQESDSGKYRCVARGEKLTQLQHSVDISILPRKGSCGDNMFMCSSKSCIPQRYKCDGTPDCGDGADESREICGESPCDGKLHCDDGRCISKKVCCDKYYDANCTATYEIPCCGKLLNFLAPDFPLQTHHQFHEMGFLQSTMYTILGCAVAFVLIVTFTVITICRVHMRRSAIPNAYSAYRSDTRVWSDLDSYVATSNNRWTRGLLRSDLSRSPGLVLNSYGEPGGPGPNTSLLVTYNINNGVQLMGRPVEPPPYEEVAAGGHGGGNRDEPPPPYVSLENLSANDWSAARNVTNNSTSNNPNSSSSSSNGPFLSAIFSLLVNNAQPLPAAGQPQLGDRVVPQPPPPLELAAERVEEDNNNGDINGNNTGQIWVRPNSNNRAQPNPDTVGTTEQLQRTSRTMHPDPPSSPPPS</sequence>
<keyword evidence="5" id="KW-0677">Repeat</keyword>
<dbReference type="PANTHER" id="PTHR24270">
    <property type="entry name" value="LOW-DENSITY LIPOPROTEIN RECEPTOR-RELATED"/>
    <property type="match status" value="1"/>
</dbReference>
<proteinExistence type="predicted"/>
<evidence type="ECO:0000256" key="13">
    <source>
        <dbReference type="SAM" id="SignalP"/>
    </source>
</evidence>
<name>A0A8J2RRZ4_9CRUS</name>
<protein>
    <recommendedName>
        <fullName evidence="14">Ig-like domain-containing protein</fullName>
    </recommendedName>
</protein>
<feature type="region of interest" description="Disordered" evidence="11">
    <location>
        <begin position="378"/>
        <end position="409"/>
    </location>
</feature>
<dbReference type="SMART" id="SM00192">
    <property type="entry name" value="LDLa"/>
    <property type="match status" value="1"/>
</dbReference>
<evidence type="ECO:0000256" key="8">
    <source>
        <dbReference type="ARBA" id="ARBA00023157"/>
    </source>
</evidence>
<dbReference type="GO" id="GO:0012505">
    <property type="term" value="C:endomembrane system"/>
    <property type="evidence" value="ECO:0007669"/>
    <property type="project" value="UniProtKB-SubCell"/>
</dbReference>
<feature type="domain" description="Ig-like" evidence="14">
    <location>
        <begin position="65"/>
        <end position="159"/>
    </location>
</feature>
<dbReference type="SUPFAM" id="SSF48726">
    <property type="entry name" value="Immunoglobulin"/>
    <property type="match status" value="1"/>
</dbReference>
<dbReference type="CDD" id="cd00112">
    <property type="entry name" value="LDLa"/>
    <property type="match status" value="1"/>
</dbReference>
<gene>
    <name evidence="15" type="ORF">DGAL_LOCUS10678</name>
</gene>
<keyword evidence="3 12" id="KW-0812">Transmembrane</keyword>
<dbReference type="PROSITE" id="PS50835">
    <property type="entry name" value="IG_LIKE"/>
    <property type="match status" value="1"/>
</dbReference>
<dbReference type="InterPro" id="IPR002172">
    <property type="entry name" value="LDrepeatLR_classA_rpt"/>
</dbReference>
<dbReference type="GO" id="GO:0005886">
    <property type="term" value="C:plasma membrane"/>
    <property type="evidence" value="ECO:0007669"/>
    <property type="project" value="TreeGrafter"/>
</dbReference>
<keyword evidence="8 10" id="KW-1015">Disulfide bond</keyword>
<keyword evidence="9" id="KW-0325">Glycoprotein</keyword>
<evidence type="ECO:0000256" key="6">
    <source>
        <dbReference type="ARBA" id="ARBA00022989"/>
    </source>
</evidence>
<feature type="compositionally biased region" description="Pro residues" evidence="11">
    <location>
        <begin position="533"/>
        <end position="542"/>
    </location>
</feature>
<feature type="disulfide bond" evidence="10">
    <location>
        <begin position="167"/>
        <end position="179"/>
    </location>
</feature>
<dbReference type="InterPro" id="IPR003599">
    <property type="entry name" value="Ig_sub"/>
</dbReference>
<feature type="disulfide bond" evidence="10">
    <location>
        <begin position="174"/>
        <end position="192"/>
    </location>
</feature>
<dbReference type="EMBL" id="CAKKLH010000268">
    <property type="protein sequence ID" value="CAH0107384.1"/>
    <property type="molecule type" value="Genomic_DNA"/>
</dbReference>
<dbReference type="InterPro" id="IPR023415">
    <property type="entry name" value="LDLR_class-A_CS"/>
</dbReference>
<dbReference type="SMART" id="SM00409">
    <property type="entry name" value="IG"/>
    <property type="match status" value="1"/>
</dbReference>
<feature type="transmembrane region" description="Helical" evidence="12">
    <location>
        <begin position="272"/>
        <end position="294"/>
    </location>
</feature>
<evidence type="ECO:0000256" key="9">
    <source>
        <dbReference type="ARBA" id="ARBA00023180"/>
    </source>
</evidence>
<feature type="region of interest" description="Disordered" evidence="11">
    <location>
        <begin position="487"/>
        <end position="542"/>
    </location>
</feature>
<dbReference type="Pfam" id="PF00057">
    <property type="entry name" value="Ldl_recept_a"/>
    <property type="match status" value="1"/>
</dbReference>
<dbReference type="OrthoDB" id="2019384at2759"/>